<evidence type="ECO:0000256" key="1">
    <source>
        <dbReference type="ARBA" id="ARBA00004651"/>
    </source>
</evidence>
<feature type="transmembrane region" description="Helical" evidence="6">
    <location>
        <begin position="267"/>
        <end position="289"/>
    </location>
</feature>
<feature type="transmembrane region" description="Helical" evidence="6">
    <location>
        <begin position="138"/>
        <end position="164"/>
    </location>
</feature>
<evidence type="ECO:0000256" key="2">
    <source>
        <dbReference type="ARBA" id="ARBA00022475"/>
    </source>
</evidence>
<evidence type="ECO:0000256" key="5">
    <source>
        <dbReference type="ARBA" id="ARBA00023136"/>
    </source>
</evidence>
<feature type="transmembrane region" description="Helical" evidence="6">
    <location>
        <begin position="243"/>
        <end position="261"/>
    </location>
</feature>
<dbReference type="Pfam" id="PF02653">
    <property type="entry name" value="BPD_transp_2"/>
    <property type="match status" value="1"/>
</dbReference>
<evidence type="ECO:0000256" key="6">
    <source>
        <dbReference type="SAM" id="Phobius"/>
    </source>
</evidence>
<evidence type="ECO:0000313" key="8">
    <source>
        <dbReference type="Proteomes" id="UP000523000"/>
    </source>
</evidence>
<protein>
    <submittedName>
        <fullName evidence="7">Simple sugar transport system permease protein</fullName>
    </submittedName>
</protein>
<evidence type="ECO:0000256" key="3">
    <source>
        <dbReference type="ARBA" id="ARBA00022692"/>
    </source>
</evidence>
<sequence>MELLNSFLGSGVRLTTPILLAALACLPTQWTKDLNVGLEGAMLFGAFGGVVFGLAFGSGFAAVTLTIAAGILSGLVFGWMITRLNVNVFIAGIVLNIFAGAATVYLLRSLFGVKGTLSAPGIPSLPTYRIPFIDGVPILGPILSGHTVLTYLSWVIVAVALFAVKNTVLVRHLKAAGEHPAALAAAGGNVQRMRILAQVWCFALCAIAGAQLSIGQLTLFTEGMTNGLGFVALAAVIFCRGRVLLLTMMSVVFGLASAVAIQVNDEVIPPQIAQMLPYLIAFIGLVVLARTSKDGGVRIATPTMES</sequence>
<keyword evidence="5 6" id="KW-0472">Membrane</keyword>
<dbReference type="CDD" id="cd06580">
    <property type="entry name" value="TM_PBP1_transp_TpRbsC_like"/>
    <property type="match status" value="1"/>
</dbReference>
<feature type="transmembrane region" description="Helical" evidence="6">
    <location>
        <begin position="6"/>
        <end position="26"/>
    </location>
</feature>
<dbReference type="PANTHER" id="PTHR43370:SF1">
    <property type="entry name" value="GUANOSINE ABC TRANSPORTER PERMEASE PROTEIN NUPQ"/>
    <property type="match status" value="1"/>
</dbReference>
<dbReference type="PANTHER" id="PTHR43370">
    <property type="entry name" value="SUGAR ABC TRANSPORTER INTEGRAL MEMBRANE PROTEIN-RELATED"/>
    <property type="match status" value="1"/>
</dbReference>
<comment type="caution">
    <text evidence="7">The sequence shown here is derived from an EMBL/GenBank/DDBJ whole genome shotgun (WGS) entry which is preliminary data.</text>
</comment>
<keyword evidence="7" id="KW-0762">Sugar transport</keyword>
<keyword evidence="4 6" id="KW-1133">Transmembrane helix</keyword>
<evidence type="ECO:0000256" key="4">
    <source>
        <dbReference type="ARBA" id="ARBA00022989"/>
    </source>
</evidence>
<keyword evidence="7" id="KW-0813">Transport</keyword>
<feature type="transmembrane region" description="Helical" evidence="6">
    <location>
        <begin position="220"/>
        <end position="238"/>
    </location>
</feature>
<gene>
    <name evidence="7" type="ORF">E9229_001907</name>
</gene>
<accession>A0A839QNZ3</accession>
<dbReference type="EMBL" id="JACHVS010000001">
    <property type="protein sequence ID" value="MBB2995716.1"/>
    <property type="molecule type" value="Genomic_DNA"/>
</dbReference>
<dbReference type="AlphaFoldDB" id="A0A839QNZ3"/>
<dbReference type="RefSeq" id="WP_183510918.1">
    <property type="nucleotide sequence ID" value="NZ_BAABGK010000001.1"/>
</dbReference>
<dbReference type="Proteomes" id="UP000523000">
    <property type="component" value="Unassembled WGS sequence"/>
</dbReference>
<feature type="transmembrane region" description="Helical" evidence="6">
    <location>
        <begin position="38"/>
        <end position="56"/>
    </location>
</feature>
<keyword evidence="3 6" id="KW-0812">Transmembrane</keyword>
<feature type="transmembrane region" description="Helical" evidence="6">
    <location>
        <begin position="62"/>
        <end position="81"/>
    </location>
</feature>
<comment type="subcellular location">
    <subcellularLocation>
        <location evidence="1">Cell membrane</location>
        <topology evidence="1">Multi-pass membrane protein</topology>
    </subcellularLocation>
</comment>
<evidence type="ECO:0000313" key="7">
    <source>
        <dbReference type="EMBL" id="MBB2995716.1"/>
    </source>
</evidence>
<feature type="transmembrane region" description="Helical" evidence="6">
    <location>
        <begin position="88"/>
        <end position="107"/>
    </location>
</feature>
<keyword evidence="2" id="KW-1003">Cell membrane</keyword>
<reference evidence="7 8" key="1">
    <citation type="submission" date="2020-08" db="EMBL/GenBank/DDBJ databases">
        <title>Sequencing the genomes of 1000 actinobacteria strains.</title>
        <authorList>
            <person name="Klenk H.-P."/>
        </authorList>
    </citation>
    <scope>NUCLEOTIDE SEQUENCE [LARGE SCALE GENOMIC DNA]</scope>
    <source>
        <strain evidence="7 8">DSM 22826</strain>
    </source>
</reference>
<keyword evidence="8" id="KW-1185">Reference proteome</keyword>
<dbReference type="GO" id="GO:0005886">
    <property type="term" value="C:plasma membrane"/>
    <property type="evidence" value="ECO:0007669"/>
    <property type="project" value="UniProtKB-SubCell"/>
</dbReference>
<dbReference type="GO" id="GO:0022857">
    <property type="term" value="F:transmembrane transporter activity"/>
    <property type="evidence" value="ECO:0007669"/>
    <property type="project" value="InterPro"/>
</dbReference>
<organism evidence="7 8">
    <name type="scientific">Paeniglutamicibacter cryotolerans</name>
    <dbReference type="NCBI Taxonomy" id="670079"/>
    <lineage>
        <taxon>Bacteria</taxon>
        <taxon>Bacillati</taxon>
        <taxon>Actinomycetota</taxon>
        <taxon>Actinomycetes</taxon>
        <taxon>Micrococcales</taxon>
        <taxon>Micrococcaceae</taxon>
        <taxon>Paeniglutamicibacter</taxon>
    </lineage>
</organism>
<name>A0A839QNZ3_9MICC</name>
<proteinExistence type="predicted"/>
<feature type="transmembrane region" description="Helical" evidence="6">
    <location>
        <begin position="195"/>
        <end position="214"/>
    </location>
</feature>
<dbReference type="InterPro" id="IPR001851">
    <property type="entry name" value="ABC_transp_permease"/>
</dbReference>